<feature type="domain" description="Peptidase M16 C-terminal" evidence="2">
    <location>
        <begin position="203"/>
        <end position="355"/>
    </location>
</feature>
<dbReference type="RefSeq" id="WP_106219935.1">
    <property type="nucleotide sequence ID" value="NZ_PVWP01000002.1"/>
</dbReference>
<evidence type="ECO:0000313" key="3">
    <source>
        <dbReference type="EMBL" id="PSB38657.1"/>
    </source>
</evidence>
<dbReference type="InterPro" id="IPR050361">
    <property type="entry name" value="MPP/UQCRC_Complex"/>
</dbReference>
<dbReference type="Proteomes" id="UP000238218">
    <property type="component" value="Unassembled WGS sequence"/>
</dbReference>
<gene>
    <name evidence="3" type="ORF">C7B81_03615</name>
</gene>
<keyword evidence="4" id="KW-1185">Reference proteome</keyword>
<organism evidence="3 4">
    <name type="scientific">Aphanothece cf. minutissima CCALA 015</name>
    <dbReference type="NCBI Taxonomy" id="2107695"/>
    <lineage>
        <taxon>Bacteria</taxon>
        <taxon>Bacillati</taxon>
        <taxon>Cyanobacteriota</taxon>
        <taxon>Cyanophyceae</taxon>
        <taxon>Oscillatoriophycideae</taxon>
        <taxon>Chroococcales</taxon>
        <taxon>Aphanothecaceae</taxon>
        <taxon>Aphanothece</taxon>
    </lineage>
</organism>
<evidence type="ECO:0000259" key="2">
    <source>
        <dbReference type="Pfam" id="PF05193"/>
    </source>
</evidence>
<dbReference type="InterPro" id="IPR007863">
    <property type="entry name" value="Peptidase_M16_C"/>
</dbReference>
<evidence type="ECO:0000313" key="4">
    <source>
        <dbReference type="Proteomes" id="UP000238218"/>
    </source>
</evidence>
<comment type="caution">
    <text evidence="3">The sequence shown here is derived from an EMBL/GenBank/DDBJ whole genome shotgun (WGS) entry which is preliminary data.</text>
</comment>
<feature type="region of interest" description="Disordered" evidence="1">
    <location>
        <begin position="1"/>
        <end position="31"/>
    </location>
</feature>
<evidence type="ECO:0000256" key="1">
    <source>
        <dbReference type="SAM" id="MobiDB-lite"/>
    </source>
</evidence>
<dbReference type="EMBL" id="PVWP01000002">
    <property type="protein sequence ID" value="PSB38657.1"/>
    <property type="molecule type" value="Genomic_DNA"/>
</dbReference>
<dbReference type="SUPFAM" id="SSF63411">
    <property type="entry name" value="LuxS/MPP-like metallohydrolase"/>
    <property type="match status" value="2"/>
</dbReference>
<accession>A0ABX5FA14</accession>
<dbReference type="Gene3D" id="3.30.830.10">
    <property type="entry name" value="Metalloenzyme, LuxS/M16 peptidase-like"/>
    <property type="match status" value="2"/>
</dbReference>
<dbReference type="PANTHER" id="PTHR11851:SF224">
    <property type="entry name" value="PROCESSING PROTEASE"/>
    <property type="match status" value="1"/>
</dbReference>
<protein>
    <submittedName>
        <fullName evidence="3">Insulinase family protein</fullName>
    </submittedName>
</protein>
<dbReference type="Pfam" id="PF05193">
    <property type="entry name" value="Peptidase_M16_C"/>
    <property type="match status" value="1"/>
</dbReference>
<proteinExistence type="predicted"/>
<reference evidence="3 4" key="1">
    <citation type="submission" date="2018-03" db="EMBL/GenBank/DDBJ databases">
        <title>The ancient ancestry and fast evolution of plastids.</title>
        <authorList>
            <person name="Moore K.R."/>
            <person name="Magnabosco C."/>
            <person name="Momper L."/>
            <person name="Gold D.A."/>
            <person name="Bosak T."/>
            <person name="Fournier G.P."/>
        </authorList>
    </citation>
    <scope>NUCLEOTIDE SEQUENCE [LARGE SCALE GENOMIC DNA]</scope>
    <source>
        <strain evidence="3 4">CCALA 015</strain>
    </source>
</reference>
<dbReference type="InterPro" id="IPR011249">
    <property type="entry name" value="Metalloenz_LuxS/M16"/>
</dbReference>
<feature type="compositionally biased region" description="Pro residues" evidence="1">
    <location>
        <begin position="1"/>
        <end position="20"/>
    </location>
</feature>
<name>A0ABX5FA14_9CHRO</name>
<dbReference type="PANTHER" id="PTHR11851">
    <property type="entry name" value="METALLOPROTEASE"/>
    <property type="match status" value="1"/>
</dbReference>
<sequence length="456" mass="48616">MSIAPPPGNHPPGRPTPGSPPTGGEDSRTLEGGLPLRILHRPGPAILAARLAIPGGSGHDPAGARGAHQLLAGSMTRGCGALDAEALADCVEGAGAALRVEAHEDGLVLALKCAADDATTLVPLLLAMARRPRLAADQVAIERQLNLQLLQRQKEDPFQLAHDQLRRLLYGDGPYGHDPLGIEAELAGLGPEVLRPLVERLGSDGAVLVLCGDAPPALGEVLERELAVAPWSTRPPRLRPFDGPPPATGHHAQQVQDTEQVVLMLGAATVPLAHPDALALRLLQAHLGLGMSSRLFVTMREERGLAYDVGVHLPAHSGAPPFVMHLSTSAERVAEATTCLLDEWDRLLSERLDESSRLLALAKFQGQDAMGRQTCSQIAERQALVLSHGLPADHVRRVLERAPSLDAEDLRAAARRWLTTPSLSLVGPAPALERAHRAWLDHDLSRRPERAPDPSR</sequence>